<dbReference type="SUPFAM" id="SSF55399">
    <property type="entry name" value="Subtilisin inhibitor"/>
    <property type="match status" value="1"/>
</dbReference>
<dbReference type="OrthoDB" id="4567948at2"/>
<keyword evidence="5 8" id="KW-0646">Protease inhibitor</keyword>
<gene>
    <name evidence="11" type="primary">sti_1</name>
    <name evidence="11" type="ORF">ACRB68_22550</name>
</gene>
<evidence type="ECO:0000256" key="8">
    <source>
        <dbReference type="RuleBase" id="RU003471"/>
    </source>
</evidence>
<feature type="signal peptide" evidence="9">
    <location>
        <begin position="1"/>
        <end position="24"/>
    </location>
</feature>
<keyword evidence="12" id="KW-1185">Reference proteome</keyword>
<comment type="similarity">
    <text evidence="2 8">Belongs to the protease inhibitor I16 (SSI) family.</text>
</comment>
<accession>A0A7K0BU32</accession>
<evidence type="ECO:0000256" key="9">
    <source>
        <dbReference type="SAM" id="SignalP"/>
    </source>
</evidence>
<comment type="caution">
    <text evidence="11">The sequence shown here is derived from an EMBL/GenBank/DDBJ whole genome shotgun (WGS) entry which is preliminary data.</text>
</comment>
<comment type="subcellular location">
    <subcellularLocation>
        <location evidence="1">Secreted</location>
    </subcellularLocation>
</comment>
<dbReference type="Pfam" id="PF00720">
    <property type="entry name" value="SSI"/>
    <property type="match status" value="1"/>
</dbReference>
<proteinExistence type="inferred from homology"/>
<evidence type="ECO:0000256" key="2">
    <source>
        <dbReference type="ARBA" id="ARBA00010472"/>
    </source>
</evidence>
<feature type="chain" id="PRO_5029501905" evidence="9">
    <location>
        <begin position="25"/>
        <end position="131"/>
    </location>
</feature>
<evidence type="ECO:0000256" key="1">
    <source>
        <dbReference type="ARBA" id="ARBA00004613"/>
    </source>
</evidence>
<dbReference type="GO" id="GO:0005576">
    <property type="term" value="C:extracellular region"/>
    <property type="evidence" value="ECO:0007669"/>
    <property type="project" value="UniProtKB-SubCell"/>
</dbReference>
<evidence type="ECO:0000256" key="5">
    <source>
        <dbReference type="ARBA" id="ARBA00022690"/>
    </source>
</evidence>
<sequence>MPHLFATALAGAALALPPAVPALADTPRAELRLTLTYPSADRSPHISGTRTVVLRCGPDGGTHPEAARACAWLLRTGGRFEAGDHEAFCTLEYAPVVAEATGHWHGKPVRFHRRYGNTCALRSRTGPVFAF</sequence>
<comment type="subunit">
    <text evidence="3">Homodimer.</text>
</comment>
<keyword evidence="6 8" id="KW-0722">Serine protease inhibitor</keyword>
<evidence type="ECO:0000256" key="7">
    <source>
        <dbReference type="ARBA" id="ARBA00023157"/>
    </source>
</evidence>
<dbReference type="InterPro" id="IPR023549">
    <property type="entry name" value="Subtilisin_inhibitor"/>
</dbReference>
<dbReference type="Gene3D" id="3.30.350.10">
    <property type="entry name" value="Subtilisin inhibitor-like"/>
    <property type="match status" value="1"/>
</dbReference>
<evidence type="ECO:0000256" key="4">
    <source>
        <dbReference type="ARBA" id="ARBA00022525"/>
    </source>
</evidence>
<dbReference type="PROSITE" id="PS00999">
    <property type="entry name" value="SSI"/>
    <property type="match status" value="1"/>
</dbReference>
<dbReference type="EMBL" id="WEGH01000001">
    <property type="protein sequence ID" value="MQY04204.1"/>
    <property type="molecule type" value="Genomic_DNA"/>
</dbReference>
<name>A0A7K0BU32_9ACTN</name>
<evidence type="ECO:0000256" key="3">
    <source>
        <dbReference type="ARBA" id="ARBA00011738"/>
    </source>
</evidence>
<feature type="domain" description="Subtilisin inhibitor" evidence="10">
    <location>
        <begin position="33"/>
        <end position="117"/>
    </location>
</feature>
<evidence type="ECO:0000256" key="6">
    <source>
        <dbReference type="ARBA" id="ARBA00022900"/>
    </source>
</evidence>
<evidence type="ECO:0000259" key="10">
    <source>
        <dbReference type="Pfam" id="PF00720"/>
    </source>
</evidence>
<reference evidence="11 12" key="1">
    <citation type="submission" date="2019-10" db="EMBL/GenBank/DDBJ databases">
        <title>Actinomadura rubteroloni sp. nov. and Actinomadura macrotermitis sp. nov., isolated from the gut of fungus growing-termite Macrotermes natalensis.</title>
        <authorList>
            <person name="Benndorf R."/>
            <person name="Martin K."/>
            <person name="Kuefner M."/>
            <person name="De Beer W."/>
            <person name="Kaster A.-K."/>
            <person name="Vollmers J."/>
            <person name="Poulsen M."/>
            <person name="Beemelmanns C."/>
        </authorList>
    </citation>
    <scope>NUCLEOTIDE SEQUENCE [LARGE SCALE GENOMIC DNA]</scope>
    <source>
        <strain evidence="11 12">RB68</strain>
    </source>
</reference>
<dbReference type="GO" id="GO:0004867">
    <property type="term" value="F:serine-type endopeptidase inhibitor activity"/>
    <property type="evidence" value="ECO:0007669"/>
    <property type="project" value="UniProtKB-KW"/>
</dbReference>
<protein>
    <submittedName>
        <fullName evidence="11">Subtilase-type protease inhibitor</fullName>
    </submittedName>
</protein>
<dbReference type="Proteomes" id="UP000487268">
    <property type="component" value="Unassembled WGS sequence"/>
</dbReference>
<dbReference type="RefSeq" id="WP_153532003.1">
    <property type="nucleotide sequence ID" value="NZ_WEGH01000001.1"/>
</dbReference>
<dbReference type="InterPro" id="IPR000691">
    <property type="entry name" value="Prot_inh_I16_SSI"/>
</dbReference>
<keyword evidence="4" id="KW-0964">Secreted</keyword>
<dbReference type="InterPro" id="IPR020054">
    <property type="entry name" value="Prot_inh_SSI_I16_CS"/>
</dbReference>
<dbReference type="PRINTS" id="PR00294">
    <property type="entry name" value="SSBTLNINHBTR"/>
</dbReference>
<dbReference type="AlphaFoldDB" id="A0A7K0BU32"/>
<dbReference type="InterPro" id="IPR036819">
    <property type="entry name" value="Subtilisin_inhibitor-like_sf"/>
</dbReference>
<evidence type="ECO:0000313" key="12">
    <source>
        <dbReference type="Proteomes" id="UP000487268"/>
    </source>
</evidence>
<organism evidence="11 12">
    <name type="scientific">Actinomadura macrotermitis</name>
    <dbReference type="NCBI Taxonomy" id="2585200"/>
    <lineage>
        <taxon>Bacteria</taxon>
        <taxon>Bacillati</taxon>
        <taxon>Actinomycetota</taxon>
        <taxon>Actinomycetes</taxon>
        <taxon>Streptosporangiales</taxon>
        <taxon>Thermomonosporaceae</taxon>
        <taxon>Actinomadura</taxon>
    </lineage>
</organism>
<evidence type="ECO:0000313" key="11">
    <source>
        <dbReference type="EMBL" id="MQY04204.1"/>
    </source>
</evidence>
<keyword evidence="9" id="KW-0732">Signal</keyword>
<keyword evidence="7" id="KW-1015">Disulfide bond</keyword>